<keyword evidence="6 10" id="KW-1133">Transmembrane helix</keyword>
<feature type="compositionally biased region" description="Acidic residues" evidence="9">
    <location>
        <begin position="20"/>
        <end position="33"/>
    </location>
</feature>
<dbReference type="EMBL" id="CACRXK020024757">
    <property type="protein sequence ID" value="CAB4038927.1"/>
    <property type="molecule type" value="Genomic_DNA"/>
</dbReference>
<feature type="transmembrane region" description="Helical" evidence="10">
    <location>
        <begin position="158"/>
        <end position="177"/>
    </location>
</feature>
<comment type="caution">
    <text evidence="11">The sequence shown here is derived from an EMBL/GenBank/DDBJ whole genome shotgun (WGS) entry which is preliminary data.</text>
</comment>
<feature type="transmembrane region" description="Helical" evidence="10">
    <location>
        <begin position="219"/>
        <end position="238"/>
    </location>
</feature>
<organism evidence="11 12">
    <name type="scientific">Paramuricea clavata</name>
    <name type="common">Red gorgonian</name>
    <name type="synonym">Violescent sea-whip</name>
    <dbReference type="NCBI Taxonomy" id="317549"/>
    <lineage>
        <taxon>Eukaryota</taxon>
        <taxon>Metazoa</taxon>
        <taxon>Cnidaria</taxon>
        <taxon>Anthozoa</taxon>
        <taxon>Octocorallia</taxon>
        <taxon>Malacalcyonacea</taxon>
        <taxon>Plexauridae</taxon>
        <taxon>Paramuricea</taxon>
    </lineage>
</organism>
<evidence type="ECO:0000256" key="2">
    <source>
        <dbReference type="ARBA" id="ARBA00008066"/>
    </source>
</evidence>
<evidence type="ECO:0000256" key="1">
    <source>
        <dbReference type="ARBA" id="ARBA00004439"/>
    </source>
</evidence>
<dbReference type="GO" id="GO:0015179">
    <property type="term" value="F:L-amino acid transmembrane transporter activity"/>
    <property type="evidence" value="ECO:0007669"/>
    <property type="project" value="TreeGrafter"/>
</dbReference>
<keyword evidence="5" id="KW-0532">Neurotransmitter transport</keyword>
<evidence type="ECO:0000256" key="5">
    <source>
        <dbReference type="ARBA" id="ARBA00022775"/>
    </source>
</evidence>
<evidence type="ECO:0000256" key="4">
    <source>
        <dbReference type="ARBA" id="ARBA00022692"/>
    </source>
</evidence>
<evidence type="ECO:0000313" key="12">
    <source>
        <dbReference type="Proteomes" id="UP001152795"/>
    </source>
</evidence>
<feature type="transmembrane region" description="Helical" evidence="10">
    <location>
        <begin position="183"/>
        <end position="207"/>
    </location>
</feature>
<name>A0A6S7K3F3_PARCT</name>
<dbReference type="PANTHER" id="PTHR22950">
    <property type="entry name" value="AMINO ACID TRANSPORTER"/>
    <property type="match status" value="1"/>
</dbReference>
<comment type="similarity">
    <text evidence="2">Belongs to the amino acid/polyamine transporter 2 family.</text>
</comment>
<keyword evidence="8" id="KW-0968">Cytoplasmic vesicle</keyword>
<feature type="transmembrane region" description="Helical" evidence="10">
    <location>
        <begin position="411"/>
        <end position="431"/>
    </location>
</feature>
<gene>
    <name evidence="11" type="ORF">PACLA_8A013374</name>
</gene>
<feature type="transmembrane region" description="Helical" evidence="10">
    <location>
        <begin position="128"/>
        <end position="146"/>
    </location>
</feature>
<reference evidence="11" key="1">
    <citation type="submission" date="2020-04" db="EMBL/GenBank/DDBJ databases">
        <authorList>
            <person name="Alioto T."/>
            <person name="Alioto T."/>
            <person name="Gomez Garrido J."/>
        </authorList>
    </citation>
    <scope>NUCLEOTIDE SEQUENCE</scope>
    <source>
        <strain evidence="11">A484AB</strain>
    </source>
</reference>
<evidence type="ECO:0000256" key="7">
    <source>
        <dbReference type="ARBA" id="ARBA00023136"/>
    </source>
</evidence>
<evidence type="ECO:0000256" key="9">
    <source>
        <dbReference type="SAM" id="MobiDB-lite"/>
    </source>
</evidence>
<dbReference type="GO" id="GO:0006836">
    <property type="term" value="P:neurotransmitter transport"/>
    <property type="evidence" value="ECO:0007669"/>
    <property type="project" value="UniProtKB-KW"/>
</dbReference>
<keyword evidence="3" id="KW-0813">Transport</keyword>
<evidence type="ECO:0000256" key="8">
    <source>
        <dbReference type="ARBA" id="ARBA00023329"/>
    </source>
</evidence>
<dbReference type="Proteomes" id="UP001152795">
    <property type="component" value="Unassembled WGS sequence"/>
</dbReference>
<keyword evidence="7 10" id="KW-0472">Membrane</keyword>
<evidence type="ECO:0000313" key="11">
    <source>
        <dbReference type="EMBL" id="CAB4038927.1"/>
    </source>
</evidence>
<feature type="transmembrane region" description="Helical" evidence="10">
    <location>
        <begin position="299"/>
        <end position="322"/>
    </location>
</feature>
<dbReference type="OrthoDB" id="6021076at2759"/>
<protein>
    <submittedName>
        <fullName evidence="11">Vesicular inhibitory amino acid transporter-like</fullName>
    </submittedName>
</protein>
<dbReference type="GO" id="GO:0005774">
    <property type="term" value="C:vacuolar membrane"/>
    <property type="evidence" value="ECO:0007669"/>
    <property type="project" value="TreeGrafter"/>
</dbReference>
<keyword evidence="4 10" id="KW-0812">Transmembrane</keyword>
<evidence type="ECO:0000256" key="3">
    <source>
        <dbReference type="ARBA" id="ARBA00022448"/>
    </source>
</evidence>
<dbReference type="AlphaFoldDB" id="A0A6S7K3F3"/>
<sequence length="437" mass="49073">MRSKWRRKLYFLLNPRSEYEDSDEEDSIENQDGEPDKSSNVQTFWNIFNANQGVAVLTMPFVVKCGGWLALLSIAGVAVISNYTNKILVGCLYDYKNGERYRARNSYMDIGDAFAGRYGRTLVHFAQIFEQLSYCTLLLILSGSILEKSFPHMGLQRSDWTAIAAFMVLPNILLKSITDVSWVSFVAVLIGQVVYTILIGFCVWHLPKWETDAVPEFDISQYGVAVGIIVVSYASQPYMPAIEDSMKEPAKFPQVINLAYLANTGVKMGFGIIGFLTFQEQTKQVITRNIPHGFLHLPINVLVFGLALSSYTIPVYTVFDLLQDINVSWFPLATLLEGTDRLTRITMLTARSFVISVTLLTGVIIPHFGLYMALVGNFTGMCLAFIFPAIFHMKICYDRLEWHHFAVDTLVAVFGIFGAAIGCHFSILALLEAYKDN</sequence>
<feature type="transmembrane region" description="Helical" evidence="10">
    <location>
        <begin position="258"/>
        <end position="278"/>
    </location>
</feature>
<dbReference type="InterPro" id="IPR013057">
    <property type="entry name" value="AA_transpt_TM"/>
</dbReference>
<feature type="region of interest" description="Disordered" evidence="9">
    <location>
        <begin position="18"/>
        <end position="38"/>
    </location>
</feature>
<comment type="subcellular location">
    <subcellularLocation>
        <location evidence="1">Cytoplasmic vesicle membrane</location>
        <topology evidence="1">Multi-pass membrane protein</topology>
    </subcellularLocation>
</comment>
<dbReference type="GO" id="GO:0030659">
    <property type="term" value="C:cytoplasmic vesicle membrane"/>
    <property type="evidence" value="ECO:0007669"/>
    <property type="project" value="UniProtKB-SubCell"/>
</dbReference>
<keyword evidence="12" id="KW-1185">Reference proteome</keyword>
<accession>A0A6S7K3F3</accession>
<evidence type="ECO:0000256" key="10">
    <source>
        <dbReference type="SAM" id="Phobius"/>
    </source>
</evidence>
<dbReference type="PANTHER" id="PTHR22950:SF689">
    <property type="entry name" value="VESICULAR INHIBITORY AMINO ACID TRANSPORTER"/>
    <property type="match status" value="1"/>
</dbReference>
<evidence type="ECO:0000256" key="6">
    <source>
        <dbReference type="ARBA" id="ARBA00022989"/>
    </source>
</evidence>
<dbReference type="Pfam" id="PF01490">
    <property type="entry name" value="Aa_trans"/>
    <property type="match status" value="1"/>
</dbReference>
<proteinExistence type="inferred from homology"/>